<evidence type="ECO:0000313" key="13">
    <source>
        <dbReference type="EMBL" id="KAF9468413.1"/>
    </source>
</evidence>
<evidence type="ECO:0000256" key="8">
    <source>
        <dbReference type="ARBA" id="ARBA00023098"/>
    </source>
</evidence>
<evidence type="ECO:0000256" key="3">
    <source>
        <dbReference type="ARBA" id="ARBA00022603"/>
    </source>
</evidence>
<keyword evidence="7 12" id="KW-1133">Transmembrane helix</keyword>
<dbReference type="GO" id="GO:0032259">
    <property type="term" value="P:methylation"/>
    <property type="evidence" value="ECO:0007669"/>
    <property type="project" value="UniProtKB-KW"/>
</dbReference>
<dbReference type="GO" id="GO:0008654">
    <property type="term" value="P:phospholipid biosynthetic process"/>
    <property type="evidence" value="ECO:0007669"/>
    <property type="project" value="UniProtKB-KW"/>
</dbReference>
<organism evidence="13 14">
    <name type="scientific">Collybia nuda</name>
    <dbReference type="NCBI Taxonomy" id="64659"/>
    <lineage>
        <taxon>Eukaryota</taxon>
        <taxon>Fungi</taxon>
        <taxon>Dikarya</taxon>
        <taxon>Basidiomycota</taxon>
        <taxon>Agaricomycotina</taxon>
        <taxon>Agaricomycetes</taxon>
        <taxon>Agaricomycetidae</taxon>
        <taxon>Agaricales</taxon>
        <taxon>Tricholomatineae</taxon>
        <taxon>Clitocybaceae</taxon>
        <taxon>Collybia</taxon>
    </lineage>
</organism>
<comment type="caution">
    <text evidence="13">The sequence shown here is derived from an EMBL/GenBank/DDBJ whole genome shotgun (WGS) entry which is preliminary data.</text>
</comment>
<evidence type="ECO:0000256" key="7">
    <source>
        <dbReference type="ARBA" id="ARBA00022989"/>
    </source>
</evidence>
<sequence length="236" mass="26306">MSIIKIPCILVATVGLHKTFTPPNIASKGETLPEAGLRDWLLMMSRNLLGSIKFVHWVVGIAEAAIIWANNWPLAPGSNQILSKLILQGNANDICLTPLSVSGMILITLGTLLRMRCYQAMKKFFTFDVSIRKDHKLVTTGPYRIVRHPSYSGLLVVYAGMACWYGSRGSWLRESGILGTNGGVLFFGIFSVMRGTALAGLLSRMPIEDDALRKRFGDEWVEYAHRVPYSLIPWMY</sequence>
<keyword evidence="8" id="KW-0443">Lipid metabolism</keyword>
<protein>
    <recommendedName>
        <fullName evidence="15">Protein-S-isoprenylcysteine O-methyltransferase</fullName>
    </recommendedName>
</protein>
<dbReference type="GO" id="GO:0012505">
    <property type="term" value="C:endomembrane system"/>
    <property type="evidence" value="ECO:0007669"/>
    <property type="project" value="UniProtKB-SubCell"/>
</dbReference>
<feature type="transmembrane region" description="Helical" evidence="12">
    <location>
        <begin position="54"/>
        <end position="74"/>
    </location>
</feature>
<dbReference type="EMBL" id="MU150233">
    <property type="protein sequence ID" value="KAF9468413.1"/>
    <property type="molecule type" value="Genomic_DNA"/>
</dbReference>
<dbReference type="InterPro" id="IPR052527">
    <property type="entry name" value="Metal_cation-efflux_comp"/>
</dbReference>
<keyword evidence="2" id="KW-0444">Lipid biosynthesis</keyword>
<dbReference type="InterPro" id="IPR007318">
    <property type="entry name" value="Phopholipid_MeTrfase"/>
</dbReference>
<keyword evidence="9 12" id="KW-0472">Membrane</keyword>
<dbReference type="PANTHER" id="PTHR43847">
    <property type="entry name" value="BLL3993 PROTEIN"/>
    <property type="match status" value="1"/>
</dbReference>
<comment type="subcellular location">
    <subcellularLocation>
        <location evidence="1">Endomembrane system</location>
        <topology evidence="1">Multi-pass membrane protein</topology>
    </subcellularLocation>
</comment>
<dbReference type="Gene3D" id="1.20.120.1630">
    <property type="match status" value="1"/>
</dbReference>
<evidence type="ECO:0000256" key="9">
    <source>
        <dbReference type="ARBA" id="ARBA00023136"/>
    </source>
</evidence>
<evidence type="ECO:0000256" key="2">
    <source>
        <dbReference type="ARBA" id="ARBA00022516"/>
    </source>
</evidence>
<evidence type="ECO:0000313" key="14">
    <source>
        <dbReference type="Proteomes" id="UP000807353"/>
    </source>
</evidence>
<evidence type="ECO:0000256" key="5">
    <source>
        <dbReference type="ARBA" id="ARBA00022692"/>
    </source>
</evidence>
<name>A0A9P6CQ93_9AGAR</name>
<evidence type="ECO:0000256" key="4">
    <source>
        <dbReference type="ARBA" id="ARBA00022691"/>
    </source>
</evidence>
<keyword evidence="14" id="KW-1185">Reference proteome</keyword>
<evidence type="ECO:0000256" key="6">
    <source>
        <dbReference type="ARBA" id="ARBA00022824"/>
    </source>
</evidence>
<proteinExistence type="predicted"/>
<dbReference type="PANTHER" id="PTHR43847:SF1">
    <property type="entry name" value="BLL3993 PROTEIN"/>
    <property type="match status" value="1"/>
</dbReference>
<dbReference type="OrthoDB" id="422086at2759"/>
<keyword evidence="4" id="KW-0949">S-adenosyl-L-methionine</keyword>
<gene>
    <name evidence="13" type="ORF">BDZ94DRAFT_785483</name>
</gene>
<evidence type="ECO:0008006" key="15">
    <source>
        <dbReference type="Google" id="ProtNLM"/>
    </source>
</evidence>
<keyword evidence="10" id="KW-0594">Phospholipid biosynthesis</keyword>
<dbReference type="Proteomes" id="UP000807353">
    <property type="component" value="Unassembled WGS sequence"/>
</dbReference>
<accession>A0A9P6CQ93</accession>
<feature type="transmembrane region" description="Helical" evidence="12">
    <location>
        <begin position="94"/>
        <end position="113"/>
    </location>
</feature>
<feature type="transmembrane region" description="Helical" evidence="12">
    <location>
        <begin position="183"/>
        <end position="205"/>
    </location>
</feature>
<dbReference type="AlphaFoldDB" id="A0A9P6CQ93"/>
<feature type="transmembrane region" description="Helical" evidence="12">
    <location>
        <begin position="151"/>
        <end position="171"/>
    </location>
</feature>
<dbReference type="GO" id="GO:0008168">
    <property type="term" value="F:methyltransferase activity"/>
    <property type="evidence" value="ECO:0007669"/>
    <property type="project" value="UniProtKB-KW"/>
</dbReference>
<dbReference type="Pfam" id="PF04191">
    <property type="entry name" value="PEMT"/>
    <property type="match status" value="1"/>
</dbReference>
<evidence type="ECO:0000256" key="1">
    <source>
        <dbReference type="ARBA" id="ARBA00004127"/>
    </source>
</evidence>
<evidence type="ECO:0000256" key="11">
    <source>
        <dbReference type="ARBA" id="ARBA00023264"/>
    </source>
</evidence>
<evidence type="ECO:0000256" key="12">
    <source>
        <dbReference type="SAM" id="Phobius"/>
    </source>
</evidence>
<evidence type="ECO:0000256" key="10">
    <source>
        <dbReference type="ARBA" id="ARBA00023209"/>
    </source>
</evidence>
<reference evidence="13" key="1">
    <citation type="submission" date="2020-11" db="EMBL/GenBank/DDBJ databases">
        <authorList>
            <consortium name="DOE Joint Genome Institute"/>
            <person name="Ahrendt S."/>
            <person name="Riley R."/>
            <person name="Andreopoulos W."/>
            <person name="Labutti K."/>
            <person name="Pangilinan J."/>
            <person name="Ruiz-Duenas F.J."/>
            <person name="Barrasa J.M."/>
            <person name="Sanchez-Garcia M."/>
            <person name="Camarero S."/>
            <person name="Miyauchi S."/>
            <person name="Serrano A."/>
            <person name="Linde D."/>
            <person name="Babiker R."/>
            <person name="Drula E."/>
            <person name="Ayuso-Fernandez I."/>
            <person name="Pacheco R."/>
            <person name="Padilla G."/>
            <person name="Ferreira P."/>
            <person name="Barriuso J."/>
            <person name="Kellner H."/>
            <person name="Castanera R."/>
            <person name="Alfaro M."/>
            <person name="Ramirez L."/>
            <person name="Pisabarro A.G."/>
            <person name="Kuo A."/>
            <person name="Tritt A."/>
            <person name="Lipzen A."/>
            <person name="He G."/>
            <person name="Yan M."/>
            <person name="Ng V."/>
            <person name="Cullen D."/>
            <person name="Martin F."/>
            <person name="Rosso M.-N."/>
            <person name="Henrissat B."/>
            <person name="Hibbett D."/>
            <person name="Martinez A.T."/>
            <person name="Grigoriev I.V."/>
        </authorList>
    </citation>
    <scope>NUCLEOTIDE SEQUENCE</scope>
    <source>
        <strain evidence="13">CBS 247.69</strain>
    </source>
</reference>
<keyword evidence="3" id="KW-0808">Transferase</keyword>
<keyword evidence="11" id="KW-1208">Phospholipid metabolism</keyword>
<keyword evidence="6" id="KW-0256">Endoplasmic reticulum</keyword>
<keyword evidence="5 12" id="KW-0812">Transmembrane</keyword>
<keyword evidence="3" id="KW-0489">Methyltransferase</keyword>